<sequence length="352" mass="36669">MLKRVLSASELSVSPAHNVHAVHKPTTGRLRRISSSSTVAGTCGATPPAKAKAQSRLHLITLPAASPALSPSPAPKAEALHTSPAAKPPQARSSPLLALSYTPSLPQPSPPSIILSSASPVRVFRASRWNFSALRDLLSSCQQLQDMIAAGSSSSSSDADPQQSIIGTTCRMLSSSLRRVSKQTVEALTSAPGAWHLSCDAGVTITEFGYADAWTLDSHEADAGKCLELELHEPCSRSVVQCFQRSAVDQPWMPVGVISAACSDIRHQMQSAPPVRQLADVCALMTAKPVAAAHACELALAQGLSLSGLASILQAAADGLATIPALLHAQWTDQLQQAPGLPHARCTAGVAC</sequence>
<gene>
    <name evidence="2" type="ORF">DTER00134_LOCUS20179</name>
</gene>
<feature type="region of interest" description="Disordered" evidence="1">
    <location>
        <begin position="65"/>
        <end position="93"/>
    </location>
</feature>
<evidence type="ECO:0000313" key="2">
    <source>
        <dbReference type="EMBL" id="CAE0505106.1"/>
    </source>
</evidence>
<organism evidence="2">
    <name type="scientific">Dunaliella tertiolecta</name>
    <name type="common">Green alga</name>
    <dbReference type="NCBI Taxonomy" id="3047"/>
    <lineage>
        <taxon>Eukaryota</taxon>
        <taxon>Viridiplantae</taxon>
        <taxon>Chlorophyta</taxon>
        <taxon>core chlorophytes</taxon>
        <taxon>Chlorophyceae</taxon>
        <taxon>CS clade</taxon>
        <taxon>Chlamydomonadales</taxon>
        <taxon>Dunaliellaceae</taxon>
        <taxon>Dunaliella</taxon>
    </lineage>
</organism>
<dbReference type="EMBL" id="HBIP01033074">
    <property type="protein sequence ID" value="CAE0505106.1"/>
    <property type="molecule type" value="Transcribed_RNA"/>
</dbReference>
<protein>
    <submittedName>
        <fullName evidence="2">Uncharacterized protein</fullName>
    </submittedName>
</protein>
<reference evidence="2" key="1">
    <citation type="submission" date="2021-01" db="EMBL/GenBank/DDBJ databases">
        <authorList>
            <person name="Corre E."/>
            <person name="Pelletier E."/>
            <person name="Niang G."/>
            <person name="Scheremetjew M."/>
            <person name="Finn R."/>
            <person name="Kale V."/>
            <person name="Holt S."/>
            <person name="Cochrane G."/>
            <person name="Meng A."/>
            <person name="Brown T."/>
            <person name="Cohen L."/>
        </authorList>
    </citation>
    <scope>NUCLEOTIDE SEQUENCE</scope>
    <source>
        <strain evidence="2">CCMP1320</strain>
    </source>
</reference>
<proteinExistence type="predicted"/>
<feature type="region of interest" description="Disordered" evidence="1">
    <location>
        <begin position="19"/>
        <end position="52"/>
    </location>
</feature>
<dbReference type="AlphaFoldDB" id="A0A7S3R7H3"/>
<evidence type="ECO:0000256" key="1">
    <source>
        <dbReference type="SAM" id="MobiDB-lite"/>
    </source>
</evidence>
<name>A0A7S3R7H3_DUNTE</name>
<feature type="compositionally biased region" description="Low complexity" evidence="1">
    <location>
        <begin position="65"/>
        <end position="77"/>
    </location>
</feature>
<accession>A0A7S3R7H3</accession>